<dbReference type="AlphaFoldDB" id="A0A1N6M946"/>
<dbReference type="RefSeq" id="WP_074374413.1">
    <property type="nucleotide sequence ID" value="NZ_AP024908.1"/>
</dbReference>
<name>A0A1N6M946_9VIBR</name>
<protein>
    <recommendedName>
        <fullName evidence="3">HEXXH motif domain protein</fullName>
    </recommendedName>
</protein>
<dbReference type="InterPro" id="IPR026337">
    <property type="entry name" value="AKG_HExxH"/>
</dbReference>
<dbReference type="OrthoDB" id="9769264at2"/>
<proteinExistence type="predicted"/>
<sequence>MDYKFLPNISTPNYLNKQFQEQLMNSYLELLNDANSFIPEIIPKHFHNDFSRLTPDKLNGFHSIAYHKTIELLNEEKFNEAHIILESVIYSGIENYTGIILNKEINDIFINTILRQATIGLEHYNIHLEKMTEESDLVARKNLEYGISILSASNPNLYNEIDKLVYSVVFFSSKKGNENNKLYSLTSNAMQSLIMIEGNHDNSWIFLLDKYIHEGAHSLLFALNLTEELFYNSDEERYSSPLRKDPRPLPGIYHATFVVQRLIYAFKGILKSPHISISDVETIKKLLSFYLERVNDGYNTVMKYGKLSPIAKDIIQQGQSIIYSD</sequence>
<evidence type="ECO:0000313" key="1">
    <source>
        <dbReference type="EMBL" id="SIO95934.1"/>
    </source>
</evidence>
<evidence type="ECO:0000313" key="2">
    <source>
        <dbReference type="Proteomes" id="UP000184774"/>
    </source>
</evidence>
<dbReference type="Proteomes" id="UP000184774">
    <property type="component" value="Unassembled WGS sequence"/>
</dbReference>
<evidence type="ECO:0008006" key="3">
    <source>
        <dbReference type="Google" id="ProtNLM"/>
    </source>
</evidence>
<accession>A0A1N6M946</accession>
<reference evidence="1 2" key="1">
    <citation type="submission" date="2016-12" db="EMBL/GenBank/DDBJ databases">
        <authorList>
            <person name="Song W.-J."/>
            <person name="Kurnit D.M."/>
        </authorList>
    </citation>
    <scope>NUCLEOTIDE SEQUENCE [LARGE SCALE GENOMIC DNA]</scope>
    <source>
        <strain evidence="1 2">CECT 9026</strain>
    </source>
</reference>
<dbReference type="NCBIfam" id="TIGR04267">
    <property type="entry name" value="mod_HExxH"/>
    <property type="match status" value="1"/>
</dbReference>
<dbReference type="EMBL" id="FSSB01000022">
    <property type="protein sequence ID" value="SIO95934.1"/>
    <property type="molecule type" value="Genomic_DNA"/>
</dbReference>
<gene>
    <name evidence="1" type="ORF">VSP9026_03687</name>
</gene>
<organism evidence="1 2">
    <name type="scientific">Vibrio spartinae</name>
    <dbReference type="NCBI Taxonomy" id="1918945"/>
    <lineage>
        <taxon>Bacteria</taxon>
        <taxon>Pseudomonadati</taxon>
        <taxon>Pseudomonadota</taxon>
        <taxon>Gammaproteobacteria</taxon>
        <taxon>Vibrionales</taxon>
        <taxon>Vibrionaceae</taxon>
        <taxon>Vibrio</taxon>
    </lineage>
</organism>